<evidence type="ECO:0000313" key="1">
    <source>
        <dbReference type="EMBL" id="KAL1499207.1"/>
    </source>
</evidence>
<sequence>MHGFRRLPLVLEYASPCSVSLTSTTYISFANATRQVSRPIHLSTSPIEGHDFPCEEAEGDSTTACQIACDDQECVDGYRACVLLEPRCQAVFVNSERHWATLKQNISSGAGPDADPTHHVVMSEDSWRLVLQHALTTGEGVLRSPRLKRPAGWFAYGRRRTRHSGWLLP</sequence>
<name>A0AB34II71_PRYPA</name>
<comment type="caution">
    <text evidence="1">The sequence shown here is derived from an EMBL/GenBank/DDBJ whole genome shotgun (WGS) entry which is preliminary data.</text>
</comment>
<keyword evidence="2" id="KW-1185">Reference proteome</keyword>
<evidence type="ECO:0000313" key="2">
    <source>
        <dbReference type="Proteomes" id="UP001515480"/>
    </source>
</evidence>
<accession>A0AB34II71</accession>
<protein>
    <submittedName>
        <fullName evidence="1">Uncharacterized protein</fullName>
    </submittedName>
</protein>
<dbReference type="Proteomes" id="UP001515480">
    <property type="component" value="Unassembled WGS sequence"/>
</dbReference>
<gene>
    <name evidence="1" type="ORF">AB1Y20_013715</name>
</gene>
<organism evidence="1 2">
    <name type="scientific">Prymnesium parvum</name>
    <name type="common">Toxic golden alga</name>
    <dbReference type="NCBI Taxonomy" id="97485"/>
    <lineage>
        <taxon>Eukaryota</taxon>
        <taxon>Haptista</taxon>
        <taxon>Haptophyta</taxon>
        <taxon>Prymnesiophyceae</taxon>
        <taxon>Prymnesiales</taxon>
        <taxon>Prymnesiaceae</taxon>
        <taxon>Prymnesium</taxon>
    </lineage>
</organism>
<dbReference type="EMBL" id="JBGBPQ010000026">
    <property type="protein sequence ID" value="KAL1499207.1"/>
    <property type="molecule type" value="Genomic_DNA"/>
</dbReference>
<reference evidence="1 2" key="1">
    <citation type="journal article" date="2024" name="Science">
        <title>Giant polyketide synthase enzymes in the biosynthesis of giant marine polyether toxins.</title>
        <authorList>
            <person name="Fallon T.R."/>
            <person name="Shende V.V."/>
            <person name="Wierzbicki I.H."/>
            <person name="Pendleton A.L."/>
            <person name="Watervoot N.F."/>
            <person name="Auber R.P."/>
            <person name="Gonzalez D.J."/>
            <person name="Wisecaver J.H."/>
            <person name="Moore B.S."/>
        </authorList>
    </citation>
    <scope>NUCLEOTIDE SEQUENCE [LARGE SCALE GENOMIC DNA]</scope>
    <source>
        <strain evidence="1 2">12B1</strain>
    </source>
</reference>
<dbReference type="AlphaFoldDB" id="A0AB34II71"/>
<proteinExistence type="predicted"/>